<reference evidence="2" key="2">
    <citation type="journal article" date="2024" name="Plant">
        <title>Genomic evolution and insights into agronomic trait innovations of Sesamum species.</title>
        <authorList>
            <person name="Miao H."/>
            <person name="Wang L."/>
            <person name="Qu L."/>
            <person name="Liu H."/>
            <person name="Sun Y."/>
            <person name="Le M."/>
            <person name="Wang Q."/>
            <person name="Wei S."/>
            <person name="Zheng Y."/>
            <person name="Lin W."/>
            <person name="Duan Y."/>
            <person name="Cao H."/>
            <person name="Xiong S."/>
            <person name="Wang X."/>
            <person name="Wei L."/>
            <person name="Li C."/>
            <person name="Ma Q."/>
            <person name="Ju M."/>
            <person name="Zhao R."/>
            <person name="Li G."/>
            <person name="Mu C."/>
            <person name="Tian Q."/>
            <person name="Mei H."/>
            <person name="Zhang T."/>
            <person name="Gao T."/>
            <person name="Zhang H."/>
        </authorList>
    </citation>
    <scope>NUCLEOTIDE SEQUENCE</scope>
    <source>
        <strain evidence="2">KEN1</strain>
    </source>
</reference>
<protein>
    <submittedName>
        <fullName evidence="2">Retrovirus-related Pol polyprotein from transposon RE2</fullName>
    </submittedName>
</protein>
<sequence length="393" mass="44890">MPDIDSGKCLKAMRFEMDSMSSNKVWTLVDPPKGFKPIGCKRVYKRKLGADGEVTTFKARLVTKGYTQRPSVDFEETYSSIAMAKSIRILLAISAYYDYEIWWMDVKTVFLNDFIEEEIYMDQPVDFISMGEEQKVSGSSDVFLVLYVDDIFLIGNWVFMQFSMKDLSDDSYILGIKIYRDRSRRILGMTRASYIEKVLKRKMCDIPYASAINSIQYVVPCTRPDIAFALSVTSRYQAYAGETHWSAIKTILKYLRMTQEKFLVFGGEKLLNGGVVAWNSSKQDTIVDSTIEAEYIATSEATKEAVWTKNYLQKLDVVPSIVEPIVTFCDNNGAIVQVKEPRSHHKSKHILRRYHLLQEMVGRGDVRVDSVTSAENMADPLTKPIHILPILNI</sequence>
<gene>
    <name evidence="2" type="ORF">Slati_1400100</name>
</gene>
<dbReference type="InterPro" id="IPR043502">
    <property type="entry name" value="DNA/RNA_pol_sf"/>
</dbReference>
<dbReference type="InterPro" id="IPR013103">
    <property type="entry name" value="RVT_2"/>
</dbReference>
<dbReference type="EMBL" id="JACGWN010000005">
    <property type="protein sequence ID" value="KAL0448437.1"/>
    <property type="molecule type" value="Genomic_DNA"/>
</dbReference>
<comment type="caution">
    <text evidence="2">The sequence shown here is derived from an EMBL/GenBank/DDBJ whole genome shotgun (WGS) entry which is preliminary data.</text>
</comment>
<dbReference type="PANTHER" id="PTHR11439:SF496">
    <property type="entry name" value="RNA-DIRECTED DNA POLYMERASE"/>
    <property type="match status" value="1"/>
</dbReference>
<dbReference type="SUPFAM" id="SSF56672">
    <property type="entry name" value="DNA/RNA polymerases"/>
    <property type="match status" value="1"/>
</dbReference>
<dbReference type="PANTHER" id="PTHR11439">
    <property type="entry name" value="GAG-POL-RELATED RETROTRANSPOSON"/>
    <property type="match status" value="1"/>
</dbReference>
<dbReference type="AlphaFoldDB" id="A0AAW2X2I2"/>
<evidence type="ECO:0000259" key="1">
    <source>
        <dbReference type="Pfam" id="PF07727"/>
    </source>
</evidence>
<name>A0AAW2X2I2_9LAMI</name>
<dbReference type="CDD" id="cd09272">
    <property type="entry name" value="RNase_HI_RT_Ty1"/>
    <property type="match status" value="1"/>
</dbReference>
<accession>A0AAW2X2I2</accession>
<evidence type="ECO:0000313" key="2">
    <source>
        <dbReference type="EMBL" id="KAL0448437.1"/>
    </source>
</evidence>
<reference evidence="2" key="1">
    <citation type="submission" date="2020-06" db="EMBL/GenBank/DDBJ databases">
        <authorList>
            <person name="Li T."/>
            <person name="Hu X."/>
            <person name="Zhang T."/>
            <person name="Song X."/>
            <person name="Zhang H."/>
            <person name="Dai N."/>
            <person name="Sheng W."/>
            <person name="Hou X."/>
            <person name="Wei L."/>
        </authorList>
    </citation>
    <scope>NUCLEOTIDE SEQUENCE</scope>
    <source>
        <strain evidence="2">KEN1</strain>
        <tissue evidence="2">Leaf</tissue>
    </source>
</reference>
<feature type="domain" description="Reverse transcriptase Ty1/copia-type" evidence="1">
    <location>
        <begin position="23"/>
        <end position="136"/>
    </location>
</feature>
<dbReference type="Pfam" id="PF07727">
    <property type="entry name" value="RVT_2"/>
    <property type="match status" value="1"/>
</dbReference>
<organism evidence="2">
    <name type="scientific">Sesamum latifolium</name>
    <dbReference type="NCBI Taxonomy" id="2727402"/>
    <lineage>
        <taxon>Eukaryota</taxon>
        <taxon>Viridiplantae</taxon>
        <taxon>Streptophyta</taxon>
        <taxon>Embryophyta</taxon>
        <taxon>Tracheophyta</taxon>
        <taxon>Spermatophyta</taxon>
        <taxon>Magnoliopsida</taxon>
        <taxon>eudicotyledons</taxon>
        <taxon>Gunneridae</taxon>
        <taxon>Pentapetalae</taxon>
        <taxon>asterids</taxon>
        <taxon>lamiids</taxon>
        <taxon>Lamiales</taxon>
        <taxon>Pedaliaceae</taxon>
        <taxon>Sesamum</taxon>
    </lineage>
</organism>
<proteinExistence type="predicted"/>